<dbReference type="EMBL" id="UGLZ01000005">
    <property type="protein sequence ID" value="STV50308.1"/>
    <property type="molecule type" value="Genomic_DNA"/>
</dbReference>
<protein>
    <submittedName>
        <fullName evidence="1">Uncharacterized protein</fullName>
    </submittedName>
</protein>
<reference evidence="1 2" key="1">
    <citation type="submission" date="2018-06" db="EMBL/GenBank/DDBJ databases">
        <authorList>
            <consortium name="Pathogen Informatics"/>
            <person name="Doyle S."/>
        </authorList>
    </citation>
    <scope>NUCLEOTIDE SEQUENCE [LARGE SCALE GENOMIC DNA]</scope>
    <source>
        <strain evidence="1 2">NCTC5050</strain>
    </source>
</reference>
<dbReference type="Proteomes" id="UP000255382">
    <property type="component" value="Unassembled WGS sequence"/>
</dbReference>
<name>A0A378BQI3_KLEPO</name>
<sequence>MQRATAIFVNLHPALNEIVIEQVGAKLHNGNIRFALHDQLNPYSAPRGIAHRMQQAVAGEKIGVSDNHFPAGAGQHLQVVAFNIVAVILVVAPDEQRLRLAGGLVNLRLVATTSPPAAGGFAVGQVFQLELQDVEHHRPFDLHRIILLRLRTVVAHMFRRSS</sequence>
<evidence type="ECO:0000313" key="1">
    <source>
        <dbReference type="EMBL" id="STV50308.1"/>
    </source>
</evidence>
<evidence type="ECO:0000313" key="2">
    <source>
        <dbReference type="Proteomes" id="UP000255382"/>
    </source>
</evidence>
<gene>
    <name evidence="1" type="ORF">NCTC5050_05594</name>
</gene>
<accession>A0A378BQI3</accession>
<dbReference type="AlphaFoldDB" id="A0A378BQI3"/>
<keyword evidence="2" id="KW-1185">Reference proteome</keyword>
<proteinExistence type="predicted"/>
<organism evidence="1 2">
    <name type="scientific">Klebsiella pneumoniae subsp. ozaenae</name>
    <dbReference type="NCBI Taxonomy" id="574"/>
    <lineage>
        <taxon>Bacteria</taxon>
        <taxon>Pseudomonadati</taxon>
        <taxon>Pseudomonadota</taxon>
        <taxon>Gammaproteobacteria</taxon>
        <taxon>Enterobacterales</taxon>
        <taxon>Enterobacteriaceae</taxon>
        <taxon>Klebsiella/Raoultella group</taxon>
        <taxon>Klebsiella</taxon>
        <taxon>Klebsiella pneumoniae complex</taxon>
    </lineage>
</organism>